<dbReference type="SUPFAM" id="SSF48403">
    <property type="entry name" value="Ankyrin repeat"/>
    <property type="match status" value="1"/>
</dbReference>
<feature type="transmembrane region" description="Helical" evidence="6">
    <location>
        <begin position="461"/>
        <end position="482"/>
    </location>
</feature>
<dbReference type="Proteomes" id="UP000682733">
    <property type="component" value="Unassembled WGS sequence"/>
</dbReference>
<dbReference type="PROSITE" id="PS51125">
    <property type="entry name" value="NHL"/>
    <property type="match status" value="4"/>
</dbReference>
<dbReference type="Gene3D" id="1.25.40.20">
    <property type="entry name" value="Ankyrin repeat-containing domain"/>
    <property type="match status" value="1"/>
</dbReference>
<accession>A0A8S2R6B8</accession>
<reference evidence="8" key="1">
    <citation type="submission" date="2021-02" db="EMBL/GenBank/DDBJ databases">
        <authorList>
            <person name="Nowell W R."/>
        </authorList>
    </citation>
    <scope>NUCLEOTIDE SEQUENCE</scope>
</reference>
<dbReference type="InterPro" id="IPR011042">
    <property type="entry name" value="6-blade_b-propeller_TolB-like"/>
</dbReference>
<evidence type="ECO:0000313" key="7">
    <source>
        <dbReference type="EMBL" id="CAF1336006.1"/>
    </source>
</evidence>
<evidence type="ECO:0000256" key="4">
    <source>
        <dbReference type="PROSITE-ProRule" id="PRU00023"/>
    </source>
</evidence>
<keyword evidence="3" id="KW-0325">Glycoprotein</keyword>
<feature type="non-terminal residue" evidence="8">
    <location>
        <position position="759"/>
    </location>
</feature>
<dbReference type="Pfam" id="PF01436">
    <property type="entry name" value="NHL"/>
    <property type="match status" value="5"/>
</dbReference>
<sequence length="759" mass="85818">QSRREILRRTRTESGLGIVIHGSLTISIGFVPETDPSTTQHSGSVERTITLELEQISLYEACKQNNIKRVQQYVELGNFTTIDQIDQSSGSTALHVASYYGHNEIVQLLLDCGASQSIKNKLGFTPFEEARSQETKNIFKRTYAGRSFLANFNFDDDYIEWVLVSSDLIKKRDYFRNSTDSWKLFDPLNLRDTLGEIINYYLKEYLVKNEQFSVEQINNIESDFVDAFKNQDVIRFIVKAYTSATTNFYKVLNKHLAKHIMKHFTNDGNFIPDYRLVHCLKNIVALFIHHPDFINNHFIGTTYRGMLMTENELSRYTVGCQIMNLTFLSTSKQRKVAEMFAGEGQEAAMRKTPDNKYIHCAVLCQYIIKNKHTALDIELMSTFRDEEEVLVPPFATFIVNTIKKKKNDQSASAAVSIEIELEECCDEGYNEEENFKNPEKIQQILAKNLAYRAVKKLPLKVVFTIAGLILVATSVVATIVILRIVQDQHCFRWTEYGQTIAGIGSRASGPESLVLDHPNDLFVDDKKNVYVADVKNHRIQKFPFGSQNGTTVAGGNGKGNSLSQLDHPHAIYVTKNNDIYISDTGNQRVQKWLENSRIGETIINSTHSGCYSCEGLYLDENNNELYLSDRERHRVVKFALETKILTVVAGEVDSQNSSASQLNGPHHIFVDRFGNLFVADTDNHRIQKFTPGSKTGTTVAGNSNGTYGTAADSLNEPRGVFVDDNDIVYVADRHNHRIQKWKQNASSGVTIVGGNSFLF</sequence>
<keyword evidence="6" id="KW-0812">Transmembrane</keyword>
<dbReference type="Gene3D" id="2.40.10.500">
    <property type="match status" value="1"/>
</dbReference>
<feature type="repeat" description="ANK" evidence="4">
    <location>
        <begin position="89"/>
        <end position="121"/>
    </location>
</feature>
<keyword evidence="1" id="KW-0732">Signal</keyword>
<evidence type="ECO:0000256" key="3">
    <source>
        <dbReference type="ARBA" id="ARBA00023180"/>
    </source>
</evidence>
<protein>
    <submittedName>
        <fullName evidence="8">Uncharacterized protein</fullName>
    </submittedName>
</protein>
<gene>
    <name evidence="7" type="ORF">OVA965_LOCUS30112</name>
    <name evidence="8" type="ORF">TMI583_LOCUS30906</name>
</gene>
<dbReference type="PANTHER" id="PTHR10680">
    <property type="entry name" value="PEPTIDYL-GLYCINE ALPHA-AMIDATING MONOOXYGENASE"/>
    <property type="match status" value="1"/>
</dbReference>
<dbReference type="AlphaFoldDB" id="A0A8S2R6B8"/>
<dbReference type="Gene3D" id="3.90.176.10">
    <property type="entry name" value="Toxin ADP-ribosyltransferase, Chain A, domain 1"/>
    <property type="match status" value="1"/>
</dbReference>
<dbReference type="Pfam" id="PF12796">
    <property type="entry name" value="Ank_2"/>
    <property type="match status" value="1"/>
</dbReference>
<keyword evidence="6" id="KW-0472">Membrane</keyword>
<evidence type="ECO:0000256" key="6">
    <source>
        <dbReference type="SAM" id="Phobius"/>
    </source>
</evidence>
<dbReference type="Proteomes" id="UP000677228">
    <property type="component" value="Unassembled WGS sequence"/>
</dbReference>
<feature type="repeat" description="NHL" evidence="5">
    <location>
        <begin position="705"/>
        <end position="744"/>
    </location>
</feature>
<evidence type="ECO:0000256" key="1">
    <source>
        <dbReference type="ARBA" id="ARBA00022729"/>
    </source>
</evidence>
<feature type="repeat" description="NHL" evidence="5">
    <location>
        <begin position="558"/>
        <end position="591"/>
    </location>
</feature>
<evidence type="ECO:0000256" key="5">
    <source>
        <dbReference type="PROSITE-ProRule" id="PRU00504"/>
    </source>
</evidence>
<keyword evidence="6" id="KW-1133">Transmembrane helix</keyword>
<comment type="caution">
    <text evidence="8">The sequence shown here is derived from an EMBL/GenBank/DDBJ whole genome shotgun (WGS) entry which is preliminary data.</text>
</comment>
<feature type="repeat" description="NHL" evidence="5">
    <location>
        <begin position="661"/>
        <end position="692"/>
    </location>
</feature>
<keyword evidence="4" id="KW-0040">ANK repeat</keyword>
<evidence type="ECO:0000313" key="8">
    <source>
        <dbReference type="EMBL" id="CAF4147273.1"/>
    </source>
</evidence>
<dbReference type="PROSITE" id="PS50088">
    <property type="entry name" value="ANK_REPEAT"/>
    <property type="match status" value="1"/>
</dbReference>
<dbReference type="EMBL" id="CAJNOK010021690">
    <property type="protein sequence ID" value="CAF1336006.1"/>
    <property type="molecule type" value="Genomic_DNA"/>
</dbReference>
<dbReference type="PROSITE" id="PS50297">
    <property type="entry name" value="ANK_REP_REGION"/>
    <property type="match status" value="1"/>
</dbReference>
<dbReference type="Gene3D" id="2.120.10.30">
    <property type="entry name" value="TolB, C-terminal domain"/>
    <property type="match status" value="1"/>
</dbReference>
<dbReference type="InterPro" id="IPR001258">
    <property type="entry name" value="NHL_repeat"/>
</dbReference>
<dbReference type="SMART" id="SM00248">
    <property type="entry name" value="ANK"/>
    <property type="match status" value="1"/>
</dbReference>
<dbReference type="EMBL" id="CAJOBA010043312">
    <property type="protein sequence ID" value="CAF4147273.1"/>
    <property type="molecule type" value="Genomic_DNA"/>
</dbReference>
<dbReference type="InterPro" id="IPR036770">
    <property type="entry name" value="Ankyrin_rpt-contain_sf"/>
</dbReference>
<feature type="repeat" description="NHL" evidence="5">
    <location>
        <begin position="515"/>
        <end position="545"/>
    </location>
</feature>
<dbReference type="SUPFAM" id="SSF56399">
    <property type="entry name" value="ADP-ribosylation"/>
    <property type="match status" value="1"/>
</dbReference>
<dbReference type="SUPFAM" id="SSF63829">
    <property type="entry name" value="Calcium-dependent phosphotriesterase"/>
    <property type="match status" value="1"/>
</dbReference>
<dbReference type="InterPro" id="IPR002110">
    <property type="entry name" value="Ankyrin_rpt"/>
</dbReference>
<evidence type="ECO:0000313" key="9">
    <source>
        <dbReference type="Proteomes" id="UP000682733"/>
    </source>
</evidence>
<proteinExistence type="predicted"/>
<keyword evidence="2" id="KW-0677">Repeat</keyword>
<organism evidence="8 9">
    <name type="scientific">Didymodactylos carnosus</name>
    <dbReference type="NCBI Taxonomy" id="1234261"/>
    <lineage>
        <taxon>Eukaryota</taxon>
        <taxon>Metazoa</taxon>
        <taxon>Spiralia</taxon>
        <taxon>Gnathifera</taxon>
        <taxon>Rotifera</taxon>
        <taxon>Eurotatoria</taxon>
        <taxon>Bdelloidea</taxon>
        <taxon>Philodinida</taxon>
        <taxon>Philodinidae</taxon>
        <taxon>Didymodactylos</taxon>
    </lineage>
</organism>
<dbReference type="CDD" id="cd05819">
    <property type="entry name" value="NHL"/>
    <property type="match status" value="1"/>
</dbReference>
<evidence type="ECO:0000256" key="2">
    <source>
        <dbReference type="ARBA" id="ARBA00022737"/>
    </source>
</evidence>
<name>A0A8S2R6B8_9BILA</name>